<evidence type="ECO:0000256" key="1">
    <source>
        <dbReference type="SAM" id="MobiDB-lite"/>
    </source>
</evidence>
<dbReference type="AlphaFoldDB" id="A0A921UMA4"/>
<gene>
    <name evidence="2" type="ORF">BDA96_03G104600</name>
</gene>
<sequence length="216" mass="23433">MYGEPAGGGGRGGRGRRAVGAAVGRRQLHPQQRLHHAAPRLPAGAVAPEAPPPPPRRIPARARLQGPLQRHRRGQGGDRGDGGGARGDGGGHGEQARRHHARRRPPRQELPLQGAEPVQPSPEPGLQGARRPAARHGARRLLERRAHPDRDRQLAHTTAEDPVPDVHASPWRDMEKIEAEKVMPAAAAVRLRTRRRRRRSSSCFCRGEQGGQADAV</sequence>
<protein>
    <submittedName>
        <fullName evidence="2">Uncharacterized protein</fullName>
    </submittedName>
</protein>
<feature type="compositionally biased region" description="Basic residues" evidence="1">
    <location>
        <begin position="26"/>
        <end position="38"/>
    </location>
</feature>
<feature type="compositionally biased region" description="Gly residues" evidence="1">
    <location>
        <begin position="1"/>
        <end position="12"/>
    </location>
</feature>
<feature type="compositionally biased region" description="Basic and acidic residues" evidence="1">
    <location>
        <begin position="140"/>
        <end position="154"/>
    </location>
</feature>
<feature type="compositionally biased region" description="Basic residues" evidence="1">
    <location>
        <begin position="191"/>
        <end position="200"/>
    </location>
</feature>
<evidence type="ECO:0000313" key="3">
    <source>
        <dbReference type="Proteomes" id="UP000807115"/>
    </source>
</evidence>
<reference evidence="2" key="2">
    <citation type="submission" date="2020-10" db="EMBL/GenBank/DDBJ databases">
        <authorList>
            <person name="Cooper E.A."/>
            <person name="Brenton Z.W."/>
            <person name="Flinn B.S."/>
            <person name="Jenkins J."/>
            <person name="Shu S."/>
            <person name="Flowers D."/>
            <person name="Luo F."/>
            <person name="Wang Y."/>
            <person name="Xia P."/>
            <person name="Barry K."/>
            <person name="Daum C."/>
            <person name="Lipzen A."/>
            <person name="Yoshinaga Y."/>
            <person name="Schmutz J."/>
            <person name="Saski C."/>
            <person name="Vermerris W."/>
            <person name="Kresovich S."/>
        </authorList>
    </citation>
    <scope>NUCLEOTIDE SEQUENCE</scope>
</reference>
<name>A0A921UMA4_SORBI</name>
<proteinExistence type="predicted"/>
<organism evidence="2 3">
    <name type="scientific">Sorghum bicolor</name>
    <name type="common">Sorghum</name>
    <name type="synonym">Sorghum vulgare</name>
    <dbReference type="NCBI Taxonomy" id="4558"/>
    <lineage>
        <taxon>Eukaryota</taxon>
        <taxon>Viridiplantae</taxon>
        <taxon>Streptophyta</taxon>
        <taxon>Embryophyta</taxon>
        <taxon>Tracheophyta</taxon>
        <taxon>Spermatophyta</taxon>
        <taxon>Magnoliopsida</taxon>
        <taxon>Liliopsida</taxon>
        <taxon>Poales</taxon>
        <taxon>Poaceae</taxon>
        <taxon>PACMAD clade</taxon>
        <taxon>Panicoideae</taxon>
        <taxon>Andropogonodae</taxon>
        <taxon>Andropogoneae</taxon>
        <taxon>Sorghinae</taxon>
        <taxon>Sorghum</taxon>
    </lineage>
</organism>
<accession>A0A921UMA4</accession>
<feature type="region of interest" description="Disordered" evidence="1">
    <location>
        <begin position="1"/>
        <end position="168"/>
    </location>
</feature>
<dbReference type="EMBL" id="CM027682">
    <property type="protein sequence ID" value="KAG0536934.1"/>
    <property type="molecule type" value="Genomic_DNA"/>
</dbReference>
<feature type="region of interest" description="Disordered" evidence="1">
    <location>
        <begin position="190"/>
        <end position="216"/>
    </location>
</feature>
<comment type="caution">
    <text evidence="2">The sequence shown here is derived from an EMBL/GenBank/DDBJ whole genome shotgun (WGS) entry which is preliminary data.</text>
</comment>
<dbReference type="Proteomes" id="UP000807115">
    <property type="component" value="Chromosome 3"/>
</dbReference>
<reference evidence="2" key="1">
    <citation type="journal article" date="2019" name="BMC Genomics">
        <title>A new reference genome for Sorghum bicolor reveals high levels of sequence similarity between sweet and grain genotypes: implications for the genetics of sugar metabolism.</title>
        <authorList>
            <person name="Cooper E.A."/>
            <person name="Brenton Z.W."/>
            <person name="Flinn B.S."/>
            <person name="Jenkins J."/>
            <person name="Shu S."/>
            <person name="Flowers D."/>
            <person name="Luo F."/>
            <person name="Wang Y."/>
            <person name="Xia P."/>
            <person name="Barry K."/>
            <person name="Daum C."/>
            <person name="Lipzen A."/>
            <person name="Yoshinaga Y."/>
            <person name="Schmutz J."/>
            <person name="Saski C."/>
            <person name="Vermerris W."/>
            <person name="Kresovich S."/>
        </authorList>
    </citation>
    <scope>NUCLEOTIDE SEQUENCE</scope>
</reference>
<evidence type="ECO:0000313" key="2">
    <source>
        <dbReference type="EMBL" id="KAG0536934.1"/>
    </source>
</evidence>